<feature type="transmembrane region" description="Helical" evidence="1">
    <location>
        <begin position="141"/>
        <end position="162"/>
    </location>
</feature>
<evidence type="ECO:0000256" key="1">
    <source>
        <dbReference type="SAM" id="Phobius"/>
    </source>
</evidence>
<keyword evidence="1" id="KW-0812">Transmembrane</keyword>
<dbReference type="Proteomes" id="UP000599578">
    <property type="component" value="Unassembled WGS sequence"/>
</dbReference>
<evidence type="ECO:0000313" key="3">
    <source>
        <dbReference type="Proteomes" id="UP000599578"/>
    </source>
</evidence>
<keyword evidence="1" id="KW-1133">Transmembrane helix</keyword>
<feature type="transmembrane region" description="Helical" evidence="1">
    <location>
        <begin position="12"/>
        <end position="28"/>
    </location>
</feature>
<proteinExistence type="predicted"/>
<feature type="transmembrane region" description="Helical" evidence="1">
    <location>
        <begin position="354"/>
        <end position="376"/>
    </location>
</feature>
<comment type="caution">
    <text evidence="2">The sequence shown here is derived from an EMBL/GenBank/DDBJ whole genome shotgun (WGS) entry which is preliminary data.</text>
</comment>
<evidence type="ECO:0000313" key="2">
    <source>
        <dbReference type="EMBL" id="GGO79966.1"/>
    </source>
</evidence>
<sequence>MLLGLADTFDLIEASHIATLLAWSFVLLELRNLSGKQRRLILILGTAGALFTCWAWIRGSQIGLLDILGEHLKLAMLLAAVNFIRLVSRLEPAADCKGMCSFLTTLGGMHFFSSVANFSSVLMVGDQLYRSERLSALSQIILARGFSLAVLWSPFLSILPMILDKVPGTDIYEIYPFTLSLALLGLLLTLLECRFRRADAMREYAGYPIKRSTLLLPALLISSVLLITWQAPTLPTTGLVATLAILVPFFILSRKKGASTAIRTTASHIVERLPDARGEISLFLVAGLLAAGVKGCIALGLVDLPFDETNADIASLVLVSIVVFSALGVHQFALVAIFMGFFADITTTPTLMAIAYVVGTALSMSGSIFSGLNFILQARFRCTAREILANNTLYTLVMLAVTLCTLQVLEYCGVR</sequence>
<feature type="transmembrane region" description="Helical" evidence="1">
    <location>
        <begin position="313"/>
        <end position="342"/>
    </location>
</feature>
<feature type="transmembrane region" description="Helical" evidence="1">
    <location>
        <begin position="40"/>
        <end position="57"/>
    </location>
</feature>
<feature type="transmembrane region" description="Helical" evidence="1">
    <location>
        <begin position="111"/>
        <end position="129"/>
    </location>
</feature>
<feature type="transmembrane region" description="Helical" evidence="1">
    <location>
        <begin position="388"/>
        <end position="409"/>
    </location>
</feature>
<reference evidence="2 3" key="1">
    <citation type="journal article" date="2014" name="Int. J. Syst. Evol. Microbiol.">
        <title>Complete genome sequence of Corynebacterium casei LMG S-19264T (=DSM 44701T), isolated from a smear-ripened cheese.</title>
        <authorList>
            <consortium name="US DOE Joint Genome Institute (JGI-PGF)"/>
            <person name="Walter F."/>
            <person name="Albersmeier A."/>
            <person name="Kalinowski J."/>
            <person name="Ruckert C."/>
        </authorList>
    </citation>
    <scope>NUCLEOTIDE SEQUENCE [LARGE SCALE GENOMIC DNA]</scope>
    <source>
        <strain evidence="2 3">CGMCC 1.7286</strain>
    </source>
</reference>
<dbReference type="EMBL" id="BMLT01000003">
    <property type="protein sequence ID" value="GGO79966.1"/>
    <property type="molecule type" value="Genomic_DNA"/>
</dbReference>
<keyword evidence="1" id="KW-0472">Membrane</keyword>
<protein>
    <submittedName>
        <fullName evidence="2">Uncharacterized protein</fullName>
    </submittedName>
</protein>
<dbReference type="AlphaFoldDB" id="A0A917ZBW7"/>
<feature type="transmembrane region" description="Helical" evidence="1">
    <location>
        <begin position="237"/>
        <end position="253"/>
    </location>
</feature>
<organism evidence="2 3">
    <name type="scientific">Marinobacterium nitratireducens</name>
    <dbReference type="NCBI Taxonomy" id="518897"/>
    <lineage>
        <taxon>Bacteria</taxon>
        <taxon>Pseudomonadati</taxon>
        <taxon>Pseudomonadota</taxon>
        <taxon>Gammaproteobacteria</taxon>
        <taxon>Oceanospirillales</taxon>
        <taxon>Oceanospirillaceae</taxon>
        <taxon>Marinobacterium</taxon>
    </lineage>
</organism>
<feature type="transmembrane region" description="Helical" evidence="1">
    <location>
        <begin position="214"/>
        <end position="231"/>
    </location>
</feature>
<name>A0A917ZBW7_9GAMM</name>
<gene>
    <name evidence="2" type="ORF">GCM10011348_15590</name>
</gene>
<keyword evidence="3" id="KW-1185">Reference proteome</keyword>
<accession>A0A917ZBW7</accession>
<feature type="transmembrane region" description="Helical" evidence="1">
    <location>
        <begin position="174"/>
        <end position="193"/>
    </location>
</feature>